<dbReference type="STRING" id="51028.A0A0N4VA42"/>
<evidence type="ECO:0000256" key="3">
    <source>
        <dbReference type="ARBA" id="ARBA00022824"/>
    </source>
</evidence>
<dbReference type="PANTHER" id="PTHR12630">
    <property type="entry name" value="N-LINKED OLIGOSACCHARIDE PROCESSING"/>
    <property type="match status" value="1"/>
</dbReference>
<evidence type="ECO:0000313" key="8">
    <source>
        <dbReference type="WBParaSite" id="EVEC_0000732401-mRNA-1"/>
    </source>
</evidence>
<dbReference type="Pfam" id="PF13015">
    <property type="entry name" value="PRKCSH_1"/>
    <property type="match status" value="1"/>
</dbReference>
<protein>
    <recommendedName>
        <fullName evidence="1">Glucosidase 2 subunit beta</fullName>
    </recommendedName>
</protein>
<dbReference type="EMBL" id="UXUI01008670">
    <property type="protein sequence ID" value="VDD92094.1"/>
    <property type="molecule type" value="Genomic_DNA"/>
</dbReference>
<organism evidence="8">
    <name type="scientific">Enterobius vermicularis</name>
    <name type="common">Human pinworm</name>
    <dbReference type="NCBI Taxonomy" id="51028"/>
    <lineage>
        <taxon>Eukaryota</taxon>
        <taxon>Metazoa</taxon>
        <taxon>Ecdysozoa</taxon>
        <taxon>Nematoda</taxon>
        <taxon>Chromadorea</taxon>
        <taxon>Rhabditida</taxon>
        <taxon>Spirurina</taxon>
        <taxon>Oxyuridomorpha</taxon>
        <taxon>Oxyuroidea</taxon>
        <taxon>Oxyuridae</taxon>
        <taxon>Enterobius</taxon>
    </lineage>
</organism>
<accession>A0A0N4VA42</accession>
<dbReference type="InterPro" id="IPR044865">
    <property type="entry name" value="MRH_dom"/>
</dbReference>
<reference evidence="6 7" key="2">
    <citation type="submission" date="2018-10" db="EMBL/GenBank/DDBJ databases">
        <authorList>
            <consortium name="Pathogen Informatics"/>
        </authorList>
    </citation>
    <scope>NUCLEOTIDE SEQUENCE [LARGE SCALE GENOMIC DNA]</scope>
</reference>
<sequence length="320" mass="35883">MIVVCILPVFERTSSVIVLFLFFFVSPLYNTGEQFTCFDGSKTFSFAKVNDDYCDCPDGSDEPGTSACENGVFHCMNLGYKADDIPSSRVNDQICDCCDGSDEWDSAVDCPNICEKVGEKYREEKQRKAVVIRKGYEKRIALAAEGKKLKEEKSKGVDSIKKEKDDLEPFQPVKGLPSASFVQFQHFRDAEAFLNGDYGSDDAWASLKGNCFEMDESQYTYRLCLFDKAIQKERNGAIEINLGSWHEWSGGATDKYSEQTYNKGQQCWNGPERSTKVILECGEGTALVEASEPARCEYRFVLTSPAACPDPNTLVEHEEL</sequence>
<dbReference type="InterPro" id="IPR028146">
    <property type="entry name" value="PRKCSH_N"/>
</dbReference>
<dbReference type="Gene3D" id="2.70.130.10">
    <property type="entry name" value="Mannose-6-phosphate receptor binding domain"/>
    <property type="match status" value="1"/>
</dbReference>
<dbReference type="AlphaFoldDB" id="A0A0N4VA42"/>
<proteinExistence type="predicted"/>
<dbReference type="GO" id="GO:0017177">
    <property type="term" value="C:glucosidase II complex"/>
    <property type="evidence" value="ECO:0007669"/>
    <property type="project" value="TreeGrafter"/>
</dbReference>
<reference evidence="8" key="1">
    <citation type="submission" date="2017-02" db="UniProtKB">
        <authorList>
            <consortium name="WormBaseParasite"/>
        </authorList>
    </citation>
    <scope>IDENTIFICATION</scope>
</reference>
<dbReference type="GO" id="GO:0006491">
    <property type="term" value="P:N-glycan processing"/>
    <property type="evidence" value="ECO:0007669"/>
    <property type="project" value="TreeGrafter"/>
</dbReference>
<evidence type="ECO:0000256" key="2">
    <source>
        <dbReference type="ARBA" id="ARBA00022729"/>
    </source>
</evidence>
<dbReference type="WBParaSite" id="EVEC_0000732401-mRNA-1">
    <property type="protein sequence ID" value="EVEC_0000732401-mRNA-1"/>
    <property type="gene ID" value="EVEC_0000732401"/>
</dbReference>
<gene>
    <name evidence="6" type="ORF">EVEC_LOCUS6845</name>
</gene>
<evidence type="ECO:0000259" key="5">
    <source>
        <dbReference type="PROSITE" id="PS51914"/>
    </source>
</evidence>
<dbReference type="SUPFAM" id="SSF50911">
    <property type="entry name" value="Mannose 6-phosphate receptor domain"/>
    <property type="match status" value="1"/>
</dbReference>
<keyword evidence="3" id="KW-0256">Endoplasmic reticulum</keyword>
<dbReference type="OrthoDB" id="28322at2759"/>
<dbReference type="InterPro" id="IPR009011">
    <property type="entry name" value="Man6P_isomerase_rcpt-bd_dom_sf"/>
</dbReference>
<dbReference type="PROSITE" id="PS51914">
    <property type="entry name" value="MRH"/>
    <property type="match status" value="1"/>
</dbReference>
<dbReference type="InterPro" id="IPR039794">
    <property type="entry name" value="Gtb1-like"/>
</dbReference>
<dbReference type="PANTHER" id="PTHR12630:SF1">
    <property type="entry name" value="GLUCOSIDASE 2 SUBUNIT BETA"/>
    <property type="match status" value="1"/>
</dbReference>
<keyword evidence="4" id="KW-1015">Disulfide bond</keyword>
<dbReference type="Proteomes" id="UP000274131">
    <property type="component" value="Unassembled WGS sequence"/>
</dbReference>
<evidence type="ECO:0000313" key="6">
    <source>
        <dbReference type="EMBL" id="VDD92094.1"/>
    </source>
</evidence>
<dbReference type="InterPro" id="IPR036607">
    <property type="entry name" value="PRKCSH"/>
</dbReference>
<name>A0A0N4VA42_ENTVE</name>
<evidence type="ECO:0000256" key="1">
    <source>
        <dbReference type="ARBA" id="ARBA00022387"/>
    </source>
</evidence>
<keyword evidence="7" id="KW-1185">Reference proteome</keyword>
<feature type="domain" description="MRH" evidence="5">
    <location>
        <begin position="209"/>
        <end position="310"/>
    </location>
</feature>
<evidence type="ECO:0000256" key="4">
    <source>
        <dbReference type="ARBA" id="ARBA00023157"/>
    </source>
</evidence>
<dbReference type="Pfam" id="PF12999">
    <property type="entry name" value="PRKCSH-like"/>
    <property type="match status" value="1"/>
</dbReference>
<keyword evidence="2" id="KW-0732">Signal</keyword>
<evidence type="ECO:0000313" key="7">
    <source>
        <dbReference type="Proteomes" id="UP000274131"/>
    </source>
</evidence>